<dbReference type="PANTHER" id="PTHR37806:SF1">
    <property type="entry name" value="PEPTIDASE C39-LIKE DOMAIN-CONTAINING PROTEIN"/>
    <property type="match status" value="1"/>
</dbReference>
<organism evidence="3 4">
    <name type="scientific">Lactiplantibacillus mudanjiangensis</name>
    <dbReference type="NCBI Taxonomy" id="1296538"/>
    <lineage>
        <taxon>Bacteria</taxon>
        <taxon>Bacillati</taxon>
        <taxon>Bacillota</taxon>
        <taxon>Bacilli</taxon>
        <taxon>Lactobacillales</taxon>
        <taxon>Lactobacillaceae</taxon>
        <taxon>Lactiplantibacillus</taxon>
    </lineage>
</organism>
<dbReference type="Proteomes" id="UP000289996">
    <property type="component" value="Unassembled WGS sequence"/>
</dbReference>
<sequence>MKVTKLLLSLVAVVGGLLLSTTSQATTTHSARHYNSRTLQKNAQVKTTLTAKATKAKSSLVSKSYQLDRYATLNGQKYFQLSRRGKTIGWVNQNYLKRQSVYVLPYTYTSQLYPLYAPNACEAASLKMALSVKGLATKTSLKQLITKMPKSKSPKTGFFGNPYKDSPKNVIWTIYPKPLTKYAKTYDAKATNITGATKNQLIREVKRGNAVVFSGAWNMDSYRPYHVLALVGYKSGAFLVADPYMKKSWSNKVQWISTKKFMPVYQQRHSRALSIR</sequence>
<dbReference type="Gene3D" id="3.90.70.10">
    <property type="entry name" value="Cysteine proteinases"/>
    <property type="match status" value="1"/>
</dbReference>
<keyword evidence="1" id="KW-0732">Signal</keyword>
<evidence type="ECO:0000259" key="2">
    <source>
        <dbReference type="Pfam" id="PF13529"/>
    </source>
</evidence>
<dbReference type="SUPFAM" id="SSF82057">
    <property type="entry name" value="Prokaryotic SH3-related domain"/>
    <property type="match status" value="1"/>
</dbReference>
<dbReference type="Pfam" id="PF13529">
    <property type="entry name" value="Peptidase_C39_2"/>
    <property type="match status" value="1"/>
</dbReference>
<accession>A0A660E4X3</accession>
<evidence type="ECO:0000313" key="4">
    <source>
        <dbReference type="Proteomes" id="UP000289996"/>
    </source>
</evidence>
<dbReference type="RefSeq" id="WP_130846285.1">
    <property type="nucleotide sequence ID" value="NZ_BJDY01000007.1"/>
</dbReference>
<dbReference type="OrthoDB" id="1654093at2"/>
<dbReference type="PANTHER" id="PTHR37806">
    <property type="entry name" value="LMO0724 PROTEIN"/>
    <property type="match status" value="1"/>
</dbReference>
<dbReference type="Gene3D" id="2.30.30.170">
    <property type="match status" value="1"/>
</dbReference>
<reference evidence="3 4" key="1">
    <citation type="submission" date="2018-11" db="EMBL/GenBank/DDBJ databases">
        <authorList>
            <person name="Wuyts S."/>
        </authorList>
    </citation>
    <scope>NUCLEOTIDE SEQUENCE [LARGE SCALE GENOMIC DNA]</scope>
    <source>
        <strain evidence="3">Lactobacillus mudanjiangensis AMBF249</strain>
    </source>
</reference>
<feature type="chain" id="PRO_5025047450" description="Peptidase C39-like domain-containing protein" evidence="1">
    <location>
        <begin position="26"/>
        <end position="276"/>
    </location>
</feature>
<feature type="domain" description="Peptidase C39-like" evidence="2">
    <location>
        <begin position="106"/>
        <end position="244"/>
    </location>
</feature>
<dbReference type="EMBL" id="UYIG01000002">
    <property type="protein sequence ID" value="VDG27118.1"/>
    <property type="molecule type" value="Genomic_DNA"/>
</dbReference>
<dbReference type="InterPro" id="IPR038200">
    <property type="entry name" value="GW_dom_sf"/>
</dbReference>
<gene>
    <name evidence="3" type="ORF">MUDAN_MDHGFNIF_02096</name>
</gene>
<name>A0A660E4X3_9LACO</name>
<evidence type="ECO:0000313" key="3">
    <source>
        <dbReference type="EMBL" id="VDG27118.1"/>
    </source>
</evidence>
<proteinExistence type="predicted"/>
<evidence type="ECO:0000256" key="1">
    <source>
        <dbReference type="SAM" id="SignalP"/>
    </source>
</evidence>
<protein>
    <recommendedName>
        <fullName evidence="2">Peptidase C39-like domain-containing protein</fullName>
    </recommendedName>
</protein>
<dbReference type="AlphaFoldDB" id="A0A660E4X3"/>
<keyword evidence="4" id="KW-1185">Reference proteome</keyword>
<feature type="signal peptide" evidence="1">
    <location>
        <begin position="1"/>
        <end position="25"/>
    </location>
</feature>
<dbReference type="InterPro" id="IPR039564">
    <property type="entry name" value="Peptidase_C39-like"/>
</dbReference>